<feature type="region of interest" description="Disordered" evidence="1">
    <location>
        <begin position="381"/>
        <end position="411"/>
    </location>
</feature>
<dbReference type="GO" id="GO:0071479">
    <property type="term" value="P:cellular response to ionizing radiation"/>
    <property type="evidence" value="ECO:0007669"/>
    <property type="project" value="TreeGrafter"/>
</dbReference>
<dbReference type="Gene3D" id="3.70.10.10">
    <property type="match status" value="1"/>
</dbReference>
<dbReference type="AlphaFoldDB" id="A0A813SRE8"/>
<dbReference type="InterPro" id="IPR046938">
    <property type="entry name" value="DNA_clamp_sf"/>
</dbReference>
<evidence type="ECO:0000313" key="3">
    <source>
        <dbReference type="Proteomes" id="UP000663879"/>
    </source>
</evidence>
<accession>A0A813SRE8</accession>
<dbReference type="GO" id="GO:0006281">
    <property type="term" value="P:DNA repair"/>
    <property type="evidence" value="ECO:0007669"/>
    <property type="project" value="TreeGrafter"/>
</dbReference>
<feature type="compositionally biased region" description="Low complexity" evidence="1">
    <location>
        <begin position="381"/>
        <end position="392"/>
    </location>
</feature>
<evidence type="ECO:0000256" key="1">
    <source>
        <dbReference type="SAM" id="MobiDB-lite"/>
    </source>
</evidence>
<organism evidence="2 3">
    <name type="scientific">Brachionus calyciflorus</name>
    <dbReference type="NCBI Taxonomy" id="104777"/>
    <lineage>
        <taxon>Eukaryota</taxon>
        <taxon>Metazoa</taxon>
        <taxon>Spiralia</taxon>
        <taxon>Gnathifera</taxon>
        <taxon>Rotifera</taxon>
        <taxon>Eurotatoria</taxon>
        <taxon>Monogononta</taxon>
        <taxon>Pseudotrocha</taxon>
        <taxon>Ploima</taxon>
        <taxon>Brachionidae</taxon>
        <taxon>Brachionus</taxon>
    </lineage>
</organism>
<name>A0A813SRE8_9BILA</name>
<dbReference type="SUPFAM" id="SSF55979">
    <property type="entry name" value="DNA clamp"/>
    <property type="match status" value="1"/>
</dbReference>
<sequence>MKFVIPQNNLKIFAKSILTLSKIGDELYFEPTSDALSIRTINSSRSAFTCFSFKQSFFSFFEPNLLSKNHLNTTNLNTTNLNNTTVNDGNTSRRFNDQDDDDVIEDLEPFKCKIPVKCFLSIFKNINSLEKNIEKCTITVKYIPLTNDTAQKVYDYDSTMVTKKINKNNQEQLFDTKFLIIMTSKHGLRKTFILSISDCEKLQTSFLITNCSNKLSISSKYLHETMNSFSNDTDEVTFLVEPNKLMIKNYVIPENTDIKSLINTQVSFDTDEFNHYEIDKEFETITFCLKEFKVCLQFGFWFEMPLDIYFKHKGRPIIFAYSSSNFEANFTFATLSDDSSISQCTNISSHSATNRTSQFNKTNKSFDQSNIVEIMDQSLNGSNLQKNKSSNKNDTRPNISNKRTLYDASNNQVYLNNDQSIGNLKMDNENEDDDTLLSQALDAHQEKTKNKTCFQMANNSKSIQIPPTPSPPAAKKMKSLVQTLFDDGEENEEEIREEKKPKARQSLAMFLNETNDSMEVEEDTREDRKKCIYVENTDSEDD</sequence>
<comment type="caution">
    <text evidence="2">The sequence shown here is derived from an EMBL/GenBank/DDBJ whole genome shotgun (WGS) entry which is preliminary data.</text>
</comment>
<dbReference type="Proteomes" id="UP000663879">
    <property type="component" value="Unassembled WGS sequence"/>
</dbReference>
<dbReference type="GO" id="GO:0030896">
    <property type="term" value="C:checkpoint clamp complex"/>
    <property type="evidence" value="ECO:0007669"/>
    <property type="project" value="InterPro"/>
</dbReference>
<keyword evidence="3" id="KW-1185">Reference proteome</keyword>
<gene>
    <name evidence="2" type="ORF">OXX778_LOCUS6425</name>
</gene>
<proteinExistence type="predicted"/>
<dbReference type="GO" id="GO:0031573">
    <property type="term" value="P:mitotic intra-S DNA damage checkpoint signaling"/>
    <property type="evidence" value="ECO:0007669"/>
    <property type="project" value="TreeGrafter"/>
</dbReference>
<reference evidence="2" key="1">
    <citation type="submission" date="2021-02" db="EMBL/GenBank/DDBJ databases">
        <authorList>
            <person name="Nowell W R."/>
        </authorList>
    </citation>
    <scope>NUCLEOTIDE SEQUENCE</scope>
    <source>
        <strain evidence="2">Ploen Becks lab</strain>
    </source>
</reference>
<dbReference type="EMBL" id="CAJNOC010000760">
    <property type="protein sequence ID" value="CAF0800148.1"/>
    <property type="molecule type" value="Genomic_DNA"/>
</dbReference>
<dbReference type="Pfam" id="PF04139">
    <property type="entry name" value="Rad9"/>
    <property type="match status" value="1"/>
</dbReference>
<dbReference type="OrthoDB" id="60092at2759"/>
<dbReference type="PANTHER" id="PTHR15237">
    <property type="entry name" value="DNA REPAIR PROTEIN RAD9"/>
    <property type="match status" value="1"/>
</dbReference>
<feature type="compositionally biased region" description="Polar residues" evidence="1">
    <location>
        <begin position="396"/>
        <end position="411"/>
    </location>
</feature>
<evidence type="ECO:0008006" key="4">
    <source>
        <dbReference type="Google" id="ProtNLM"/>
    </source>
</evidence>
<dbReference type="InterPro" id="IPR007268">
    <property type="entry name" value="Rad9/Ddc1"/>
</dbReference>
<feature type="region of interest" description="Disordered" evidence="1">
    <location>
        <begin position="510"/>
        <end position="542"/>
    </location>
</feature>
<protein>
    <recommendedName>
        <fullName evidence="4">Cell cycle checkpoint control protein RAD9A</fullName>
    </recommendedName>
</protein>
<dbReference type="GO" id="GO:0000076">
    <property type="term" value="P:DNA replication checkpoint signaling"/>
    <property type="evidence" value="ECO:0007669"/>
    <property type="project" value="TreeGrafter"/>
</dbReference>
<evidence type="ECO:0000313" key="2">
    <source>
        <dbReference type="EMBL" id="CAF0800148.1"/>
    </source>
</evidence>
<dbReference type="PANTHER" id="PTHR15237:SF0">
    <property type="entry name" value="CELL CYCLE CHECKPOINT CONTROL PROTEIN"/>
    <property type="match status" value="1"/>
</dbReference>